<keyword evidence="3" id="KW-0169">Cobalamin biosynthesis</keyword>
<dbReference type="GO" id="GO:0032259">
    <property type="term" value="P:methylation"/>
    <property type="evidence" value="ECO:0007669"/>
    <property type="project" value="UniProtKB-KW"/>
</dbReference>
<dbReference type="PANTHER" id="PTHR45790">
    <property type="entry name" value="SIROHEME SYNTHASE-RELATED"/>
    <property type="match status" value="1"/>
</dbReference>
<dbReference type="NCBIfam" id="TIGR01465">
    <property type="entry name" value="cobM_cbiF"/>
    <property type="match status" value="1"/>
</dbReference>
<evidence type="ECO:0000259" key="8">
    <source>
        <dbReference type="Pfam" id="PF00590"/>
    </source>
</evidence>
<dbReference type="InterPro" id="IPR000878">
    <property type="entry name" value="4pyrrol_Mease"/>
</dbReference>
<dbReference type="UniPathway" id="UPA00148"/>
<evidence type="ECO:0000256" key="2">
    <source>
        <dbReference type="ARBA" id="ARBA00005879"/>
    </source>
</evidence>
<keyword evidence="5 9" id="KW-0808">Transferase</keyword>
<evidence type="ECO:0000313" key="10">
    <source>
        <dbReference type="Proteomes" id="UP000075635"/>
    </source>
</evidence>
<evidence type="ECO:0000256" key="7">
    <source>
        <dbReference type="SAM" id="MobiDB-lite"/>
    </source>
</evidence>
<proteinExistence type="inferred from homology"/>
<sequence length="264" mass="28522">MRVYIIGAGPGDPGLITVRGAELVARCPVVMYTGSLVPREIVATARPDARVIDSAGMTLDQIVAVFVEARDAGHDVARVHTGDPVLFGSTAEQMRRLDELGIPYEIIPGVSSFTAAAAALGRELTLPELSQTVILTRAEGRTPVPPAERLEELARHQATLCLFLSITLLKDVTEALIPSYGADCPVAVVHKASCPDQKIVTGTLADIREKVRTEGIKSQSMILVGRVLTSTDFADSRLYDPEFSHRFRKAEKKPRDPRPAEEGS</sequence>
<evidence type="ECO:0000256" key="1">
    <source>
        <dbReference type="ARBA" id="ARBA00004953"/>
    </source>
</evidence>
<dbReference type="SUPFAM" id="SSF53790">
    <property type="entry name" value="Tetrapyrrole methylase"/>
    <property type="match status" value="1"/>
</dbReference>
<gene>
    <name evidence="9" type="ORF">BE17_41470</name>
</gene>
<dbReference type="AlphaFoldDB" id="A0A150SCH5"/>
<evidence type="ECO:0000256" key="4">
    <source>
        <dbReference type="ARBA" id="ARBA00022603"/>
    </source>
</evidence>
<dbReference type="GO" id="GO:0009236">
    <property type="term" value="P:cobalamin biosynthetic process"/>
    <property type="evidence" value="ECO:0007669"/>
    <property type="project" value="UniProtKB-UniPathway"/>
</dbReference>
<dbReference type="InterPro" id="IPR003043">
    <property type="entry name" value="Uropor_MeTrfase_CS"/>
</dbReference>
<dbReference type="PROSITE" id="PS00839">
    <property type="entry name" value="SUMT_1"/>
    <property type="match status" value="1"/>
</dbReference>
<reference evidence="9 10" key="1">
    <citation type="submission" date="2014-02" db="EMBL/GenBank/DDBJ databases">
        <title>The small core and large imbalanced accessory genome model reveals a collaborative survival strategy of Sorangium cellulosum strains in nature.</title>
        <authorList>
            <person name="Han K."/>
            <person name="Peng R."/>
            <person name="Blom J."/>
            <person name="Li Y.-Z."/>
        </authorList>
    </citation>
    <scope>NUCLEOTIDE SEQUENCE [LARGE SCALE GENOMIC DNA]</scope>
    <source>
        <strain evidence="9 10">So0011-07</strain>
    </source>
</reference>
<keyword evidence="4 9" id="KW-0489">Methyltransferase</keyword>
<keyword evidence="6" id="KW-0949">S-adenosyl-L-methionine</keyword>
<dbReference type="PANTHER" id="PTHR45790:SF4">
    <property type="entry name" value="COBALT-PRECORRIN-4 C(11)-METHYLTRANSFERASE"/>
    <property type="match status" value="1"/>
</dbReference>
<evidence type="ECO:0000256" key="3">
    <source>
        <dbReference type="ARBA" id="ARBA00022573"/>
    </source>
</evidence>
<accession>A0A150SCH5</accession>
<comment type="pathway">
    <text evidence="1">Cofactor biosynthesis; adenosylcobalamin biosynthesis.</text>
</comment>
<evidence type="ECO:0000256" key="5">
    <source>
        <dbReference type="ARBA" id="ARBA00022679"/>
    </source>
</evidence>
<dbReference type="InterPro" id="IPR014777">
    <property type="entry name" value="4pyrrole_Mease_sub1"/>
</dbReference>
<dbReference type="Gene3D" id="3.40.1010.10">
    <property type="entry name" value="Cobalt-precorrin-4 Transmethylase, Domain 1"/>
    <property type="match status" value="1"/>
</dbReference>
<comment type="similarity">
    <text evidence="2">Belongs to the precorrin methyltransferase family.</text>
</comment>
<dbReference type="EMBL" id="JEMB01001153">
    <property type="protein sequence ID" value="KYF90090.1"/>
    <property type="molecule type" value="Genomic_DNA"/>
</dbReference>
<comment type="caution">
    <text evidence="9">The sequence shown here is derived from an EMBL/GenBank/DDBJ whole genome shotgun (WGS) entry which is preliminary data.</text>
</comment>
<organism evidence="9 10">
    <name type="scientific">Sorangium cellulosum</name>
    <name type="common">Polyangium cellulosum</name>
    <dbReference type="NCBI Taxonomy" id="56"/>
    <lineage>
        <taxon>Bacteria</taxon>
        <taxon>Pseudomonadati</taxon>
        <taxon>Myxococcota</taxon>
        <taxon>Polyangia</taxon>
        <taxon>Polyangiales</taxon>
        <taxon>Polyangiaceae</taxon>
        <taxon>Sorangium</taxon>
    </lineage>
</organism>
<dbReference type="GO" id="GO:0046026">
    <property type="term" value="F:precorrin-4 C11-methyltransferase activity"/>
    <property type="evidence" value="ECO:0007669"/>
    <property type="project" value="InterPro"/>
</dbReference>
<evidence type="ECO:0000256" key="6">
    <source>
        <dbReference type="ARBA" id="ARBA00022691"/>
    </source>
</evidence>
<dbReference type="InterPro" id="IPR006362">
    <property type="entry name" value="Cbl_synth_CobM/CibF"/>
</dbReference>
<dbReference type="Pfam" id="PF00590">
    <property type="entry name" value="TP_methylase"/>
    <property type="match status" value="1"/>
</dbReference>
<evidence type="ECO:0000313" key="9">
    <source>
        <dbReference type="EMBL" id="KYF90090.1"/>
    </source>
</evidence>
<dbReference type="Proteomes" id="UP000075635">
    <property type="component" value="Unassembled WGS sequence"/>
</dbReference>
<dbReference type="InterPro" id="IPR014776">
    <property type="entry name" value="4pyrrole_Mease_sub2"/>
</dbReference>
<feature type="domain" description="Tetrapyrrole methylase" evidence="8">
    <location>
        <begin position="2"/>
        <end position="207"/>
    </location>
</feature>
<dbReference type="CDD" id="cd11641">
    <property type="entry name" value="Precorrin-4_C11-MT"/>
    <property type="match status" value="1"/>
</dbReference>
<dbReference type="Gene3D" id="3.30.950.10">
    <property type="entry name" value="Methyltransferase, Cobalt-precorrin-4 Transmethylase, Domain 2"/>
    <property type="match status" value="1"/>
</dbReference>
<protein>
    <submittedName>
        <fullName evidence="9">Precorrin-4 C(11)-methyltransferase</fullName>
    </submittedName>
</protein>
<dbReference type="InterPro" id="IPR050161">
    <property type="entry name" value="Siro_Cobalamin_biosynth"/>
</dbReference>
<feature type="compositionally biased region" description="Basic and acidic residues" evidence="7">
    <location>
        <begin position="253"/>
        <end position="264"/>
    </location>
</feature>
<name>A0A150SCH5_SORCE</name>
<feature type="region of interest" description="Disordered" evidence="7">
    <location>
        <begin position="245"/>
        <end position="264"/>
    </location>
</feature>
<dbReference type="InterPro" id="IPR035996">
    <property type="entry name" value="4pyrrol_Methylase_sf"/>
</dbReference>